<dbReference type="EMBL" id="DS985245">
    <property type="protein sequence ID" value="EDV24843.1"/>
    <property type="molecule type" value="Genomic_DNA"/>
</dbReference>
<dbReference type="Proteomes" id="UP000009022">
    <property type="component" value="Unassembled WGS sequence"/>
</dbReference>
<dbReference type="Pfam" id="PF00041">
    <property type="entry name" value="fn3"/>
    <property type="match status" value="2"/>
</dbReference>
<dbReference type="RefSeq" id="XP_002112733.1">
    <property type="nucleotide sequence ID" value="XM_002112697.1"/>
</dbReference>
<evidence type="ECO:0000256" key="2">
    <source>
        <dbReference type="ARBA" id="ARBA00023157"/>
    </source>
</evidence>
<keyword evidence="4" id="KW-0732">Signal</keyword>
<dbReference type="HOGENOM" id="CLU_386543_0_0_1"/>
<feature type="domain" description="Fibronectin type-III" evidence="6">
    <location>
        <begin position="218"/>
        <end position="314"/>
    </location>
</feature>
<dbReference type="Gene3D" id="2.60.40.10">
    <property type="entry name" value="Immunoglobulins"/>
    <property type="match status" value="6"/>
</dbReference>
<feature type="signal peptide" evidence="4">
    <location>
        <begin position="1"/>
        <end position="21"/>
    </location>
</feature>
<dbReference type="PhylomeDB" id="B3RXC1"/>
<dbReference type="SMART" id="SM00060">
    <property type="entry name" value="FN3"/>
    <property type="match status" value="4"/>
</dbReference>
<feature type="domain" description="Fibronectin type-III" evidence="6">
    <location>
        <begin position="516"/>
        <end position="607"/>
    </location>
</feature>
<dbReference type="SUPFAM" id="SSF49265">
    <property type="entry name" value="Fibronectin type III"/>
    <property type="match status" value="3"/>
</dbReference>
<dbReference type="InterPro" id="IPR013783">
    <property type="entry name" value="Ig-like_fold"/>
</dbReference>
<dbReference type="CTD" id="6753495"/>
<dbReference type="GeneID" id="6753495"/>
<keyword evidence="3" id="KW-0472">Membrane</keyword>
<keyword evidence="2" id="KW-1015">Disulfide bond</keyword>
<dbReference type="KEGG" id="tad:TRIADDRAFT_56157"/>
<dbReference type="InterPro" id="IPR007110">
    <property type="entry name" value="Ig-like_dom"/>
</dbReference>
<sequence length="715" mass="80679">MKRQYLFYLIALILCSHSAQGIYFTTTSAPYIVYRTGSRIELNCSVDAFPNRNGSYIMWTKGGARVLNGSRIYVNTNNTLIISNALLPDTGSYQCSALAGGQTISTTTQLTVNDVPGKPRYVVLFNKMKESVNVYWTFTHGQDHNSPILAYRIEYRSNHNQTIRVQNVTHPMANNATVKLSPWGQYVFRVAGINTVGVGERSLWTAAYITEPAVPYNAPKGLRVEGSGRYPNRLFVSWMALPGEEQNAPGIGYMLYYKLDSDRFYTNLNVSNVNSYFINNLLRERYYDIYIQPYNNLGIGLRTTTIVRGFTSEAPPRSPPVNFRTTEIEANSIAVRWDGIPQNFIEGTLRGYTLRIWDVRAPGRSTNYTVGPNTLTYVFYGLMPYTVYEIEAFGRSRSSGRSYSARIVVRTRSSKPDPVMQLAAGAISTGNVVAANWVRPARANGIIIGYSLNITYTLTGRAYQYYGSYLLPGNVHHFSLSRVPRGTYVFTVSAENAAGFGPSRRAQAYASGDDYAPYNYLAKAVSNSRIEISWLVVKNPIRFEVRLREARNDSVWYKYGANIPGTARQITLDGIDGTKNYYVRMVSILNTGRNPLESSPTPQALAAMSSFEENLPPFNRAWFVILFVMGVILALILVYMIYRQFRSGPVQEPPKETHRAPRPPPQQQPLGQKELLLMMIVFFVLLQFNRVNQLIWAPLLIDDVCERRLIDIFGY</sequence>
<name>B3RXC1_TRIAD</name>
<dbReference type="InParanoid" id="B3RXC1"/>
<dbReference type="GO" id="GO:0098609">
    <property type="term" value="P:cell-cell adhesion"/>
    <property type="evidence" value="ECO:0000318"/>
    <property type="project" value="GO_Central"/>
</dbReference>
<dbReference type="GO" id="GO:0016020">
    <property type="term" value="C:membrane"/>
    <property type="evidence" value="ECO:0007669"/>
    <property type="project" value="UniProtKB-SubCell"/>
</dbReference>
<dbReference type="InterPro" id="IPR003599">
    <property type="entry name" value="Ig_sub"/>
</dbReference>
<dbReference type="InterPro" id="IPR036116">
    <property type="entry name" value="FN3_sf"/>
</dbReference>
<keyword evidence="1" id="KW-0677">Repeat</keyword>
<dbReference type="eggNOG" id="KOG3513">
    <property type="taxonomic scope" value="Eukaryota"/>
</dbReference>
<proteinExistence type="predicted"/>
<dbReference type="AlphaFoldDB" id="B3RXC1"/>
<dbReference type="PROSITE" id="PS50835">
    <property type="entry name" value="IG_LIKE"/>
    <property type="match status" value="1"/>
</dbReference>
<feature type="transmembrane region" description="Helical" evidence="3">
    <location>
        <begin position="621"/>
        <end position="642"/>
    </location>
</feature>
<feature type="chain" id="PRO_5002797059" evidence="4">
    <location>
        <begin position="22"/>
        <end position="715"/>
    </location>
</feature>
<dbReference type="SMART" id="SM00409">
    <property type="entry name" value="IG"/>
    <property type="match status" value="1"/>
</dbReference>
<evidence type="ECO:0000313" key="7">
    <source>
        <dbReference type="EMBL" id="EDV24843.1"/>
    </source>
</evidence>
<feature type="domain" description="Fibronectin type-III" evidence="6">
    <location>
        <begin position="418"/>
        <end position="514"/>
    </location>
</feature>
<dbReference type="CDD" id="cd00063">
    <property type="entry name" value="FN3"/>
    <property type="match status" value="4"/>
</dbReference>
<dbReference type="Pfam" id="PF07679">
    <property type="entry name" value="I-set"/>
    <property type="match status" value="1"/>
</dbReference>
<dbReference type="OrthoDB" id="6244967at2759"/>
<gene>
    <name evidence="7" type="ORF">TRIADDRAFT_56157</name>
</gene>
<evidence type="ECO:0000313" key="8">
    <source>
        <dbReference type="Proteomes" id="UP000009022"/>
    </source>
</evidence>
<dbReference type="InterPro" id="IPR013098">
    <property type="entry name" value="Ig_I-set"/>
</dbReference>
<accession>B3RXC1</accession>
<dbReference type="OMA" id="THPMANN"/>
<keyword evidence="3" id="KW-0812">Transmembrane</keyword>
<dbReference type="CDD" id="cd00096">
    <property type="entry name" value="Ig"/>
    <property type="match status" value="1"/>
</dbReference>
<evidence type="ECO:0000256" key="1">
    <source>
        <dbReference type="ARBA" id="ARBA00022737"/>
    </source>
</evidence>
<dbReference type="SUPFAM" id="SSF48726">
    <property type="entry name" value="Immunoglobulin"/>
    <property type="match status" value="1"/>
</dbReference>
<dbReference type="PANTHER" id="PTHR44170">
    <property type="entry name" value="PROTEIN SIDEKICK"/>
    <property type="match status" value="1"/>
</dbReference>
<feature type="domain" description="Ig-like" evidence="5">
    <location>
        <begin position="37"/>
        <end position="111"/>
    </location>
</feature>
<dbReference type="PROSITE" id="PS50853">
    <property type="entry name" value="FN3"/>
    <property type="match status" value="5"/>
</dbReference>
<evidence type="ECO:0000256" key="4">
    <source>
        <dbReference type="SAM" id="SignalP"/>
    </source>
</evidence>
<evidence type="ECO:0000256" key="3">
    <source>
        <dbReference type="SAM" id="Phobius"/>
    </source>
</evidence>
<feature type="domain" description="Fibronectin type-III" evidence="6">
    <location>
        <begin position="319"/>
        <end position="414"/>
    </location>
</feature>
<reference evidence="7 8" key="1">
    <citation type="journal article" date="2008" name="Nature">
        <title>The Trichoplax genome and the nature of placozoans.</title>
        <authorList>
            <person name="Srivastava M."/>
            <person name="Begovic E."/>
            <person name="Chapman J."/>
            <person name="Putnam N.H."/>
            <person name="Hellsten U."/>
            <person name="Kawashima T."/>
            <person name="Kuo A."/>
            <person name="Mitros T."/>
            <person name="Salamov A."/>
            <person name="Carpenter M.L."/>
            <person name="Signorovitch A.Y."/>
            <person name="Moreno M.A."/>
            <person name="Kamm K."/>
            <person name="Grimwood J."/>
            <person name="Schmutz J."/>
            <person name="Shapiro H."/>
            <person name="Grigoriev I.V."/>
            <person name="Buss L.W."/>
            <person name="Schierwater B."/>
            <person name="Dellaporta S.L."/>
            <person name="Rokhsar D.S."/>
        </authorList>
    </citation>
    <scope>NUCLEOTIDE SEQUENCE [LARGE SCALE GENOMIC DNA]</scope>
    <source>
        <strain evidence="7 8">Grell-BS-1999</strain>
    </source>
</reference>
<evidence type="ECO:0000259" key="6">
    <source>
        <dbReference type="PROSITE" id="PS50853"/>
    </source>
</evidence>
<protein>
    <submittedName>
        <fullName evidence="7">Uncharacterized protein</fullName>
    </submittedName>
</protein>
<keyword evidence="3" id="KW-1133">Transmembrane helix</keyword>
<feature type="domain" description="Fibronectin type-III" evidence="6">
    <location>
        <begin position="115"/>
        <end position="213"/>
    </location>
</feature>
<dbReference type="PANTHER" id="PTHR44170:SF6">
    <property type="entry name" value="CONTACTIN"/>
    <property type="match status" value="1"/>
</dbReference>
<evidence type="ECO:0000259" key="5">
    <source>
        <dbReference type="PROSITE" id="PS50835"/>
    </source>
</evidence>
<keyword evidence="8" id="KW-1185">Reference proteome</keyword>
<organism evidence="7 8">
    <name type="scientific">Trichoplax adhaerens</name>
    <name type="common">Trichoplax reptans</name>
    <dbReference type="NCBI Taxonomy" id="10228"/>
    <lineage>
        <taxon>Eukaryota</taxon>
        <taxon>Metazoa</taxon>
        <taxon>Placozoa</taxon>
        <taxon>Uniplacotomia</taxon>
        <taxon>Trichoplacea</taxon>
        <taxon>Trichoplacidae</taxon>
        <taxon>Trichoplax</taxon>
    </lineage>
</organism>
<dbReference type="InterPro" id="IPR003961">
    <property type="entry name" value="FN3_dom"/>
</dbReference>
<dbReference type="InterPro" id="IPR036179">
    <property type="entry name" value="Ig-like_dom_sf"/>
</dbReference>